<keyword evidence="1" id="KW-0677">Repeat</keyword>
<dbReference type="InterPro" id="IPR050498">
    <property type="entry name" value="Ycf3"/>
</dbReference>
<dbReference type="PROSITE" id="PS50005">
    <property type="entry name" value="TPR"/>
    <property type="match status" value="2"/>
</dbReference>
<reference evidence="6" key="2">
    <citation type="submission" date="2022-10" db="EMBL/GenBank/DDBJ databases">
        <authorList>
            <person name="Trinh H.N."/>
        </authorList>
    </citation>
    <scope>NUCLEOTIDE SEQUENCE</scope>
    <source>
        <strain evidence="6">RN2-1</strain>
    </source>
</reference>
<dbReference type="InterPro" id="IPR019734">
    <property type="entry name" value="TPR_rpt"/>
</dbReference>
<feature type="repeat" description="TPR" evidence="3">
    <location>
        <begin position="146"/>
        <end position="179"/>
    </location>
</feature>
<dbReference type="PANTHER" id="PTHR44858">
    <property type="entry name" value="TETRATRICOPEPTIDE REPEAT PROTEIN 6"/>
    <property type="match status" value="1"/>
</dbReference>
<sequence>MRRLVLPFLLIAAPVWAQTPPAPPRADQPRQDQARPDPRKPELDTMIAALKLAPNEETAAALEQRIRQIWMQSGSPAATLLMGRGMRDLGNDADEEALDDFDAVLALEPNLPDAYYRRGLARFALGDYSGALADIEETLKREPRHFAALQSLSRIAEAREDFRGALAAWKKALELSPKTPDGEERLKLLTRKALGENA</sequence>
<dbReference type="SUPFAM" id="SSF48452">
    <property type="entry name" value="TPR-like"/>
    <property type="match status" value="1"/>
</dbReference>
<name>A0AA42CK30_9PROT</name>
<organism evidence="6 7">
    <name type="scientific">Limobrevibacterium gyesilva</name>
    <dbReference type="NCBI Taxonomy" id="2991712"/>
    <lineage>
        <taxon>Bacteria</taxon>
        <taxon>Pseudomonadati</taxon>
        <taxon>Pseudomonadota</taxon>
        <taxon>Alphaproteobacteria</taxon>
        <taxon>Acetobacterales</taxon>
        <taxon>Acetobacteraceae</taxon>
        <taxon>Limobrevibacterium</taxon>
    </lineage>
</organism>
<dbReference type="AlphaFoldDB" id="A0AA42CK30"/>
<evidence type="ECO:0000256" key="2">
    <source>
        <dbReference type="ARBA" id="ARBA00022803"/>
    </source>
</evidence>
<gene>
    <name evidence="6" type="ORF">OL599_22990</name>
</gene>
<dbReference type="SMART" id="SM00028">
    <property type="entry name" value="TPR"/>
    <property type="match status" value="3"/>
</dbReference>
<dbReference type="Proteomes" id="UP001165679">
    <property type="component" value="Unassembled WGS sequence"/>
</dbReference>
<dbReference type="PANTHER" id="PTHR44858:SF1">
    <property type="entry name" value="UDP-N-ACETYLGLUCOSAMINE--PEPTIDE N-ACETYLGLUCOSAMINYLTRANSFERASE SPINDLY-RELATED"/>
    <property type="match status" value="1"/>
</dbReference>
<dbReference type="Pfam" id="PF13432">
    <property type="entry name" value="TPR_16"/>
    <property type="match status" value="1"/>
</dbReference>
<accession>A0AA42CK30</accession>
<feature type="chain" id="PRO_5041389842" evidence="5">
    <location>
        <begin position="18"/>
        <end position="198"/>
    </location>
</feature>
<comment type="caution">
    <text evidence="6">The sequence shown here is derived from an EMBL/GenBank/DDBJ whole genome shotgun (WGS) entry which is preliminary data.</text>
</comment>
<keyword evidence="5" id="KW-0732">Signal</keyword>
<dbReference type="Gene3D" id="1.25.40.10">
    <property type="entry name" value="Tetratricopeptide repeat domain"/>
    <property type="match status" value="1"/>
</dbReference>
<evidence type="ECO:0000256" key="4">
    <source>
        <dbReference type="SAM" id="MobiDB-lite"/>
    </source>
</evidence>
<dbReference type="EMBL" id="JAPDNT010000037">
    <property type="protein sequence ID" value="MCW3477440.1"/>
    <property type="molecule type" value="Genomic_DNA"/>
</dbReference>
<keyword evidence="2 3" id="KW-0802">TPR repeat</keyword>
<proteinExistence type="predicted"/>
<dbReference type="InterPro" id="IPR011990">
    <property type="entry name" value="TPR-like_helical_dom_sf"/>
</dbReference>
<dbReference type="RefSeq" id="WP_264716389.1">
    <property type="nucleotide sequence ID" value="NZ_JAPDNT010000037.1"/>
</dbReference>
<evidence type="ECO:0000256" key="5">
    <source>
        <dbReference type="SAM" id="SignalP"/>
    </source>
</evidence>
<feature type="repeat" description="TPR" evidence="3">
    <location>
        <begin position="112"/>
        <end position="145"/>
    </location>
</feature>
<evidence type="ECO:0000256" key="3">
    <source>
        <dbReference type="PROSITE-ProRule" id="PRU00339"/>
    </source>
</evidence>
<evidence type="ECO:0000313" key="6">
    <source>
        <dbReference type="EMBL" id="MCW3477440.1"/>
    </source>
</evidence>
<feature type="compositionally biased region" description="Basic and acidic residues" evidence="4">
    <location>
        <begin position="27"/>
        <end position="40"/>
    </location>
</feature>
<keyword evidence="7" id="KW-1185">Reference proteome</keyword>
<evidence type="ECO:0000313" key="7">
    <source>
        <dbReference type="Proteomes" id="UP001165679"/>
    </source>
</evidence>
<protein>
    <submittedName>
        <fullName evidence="6">Tetratricopeptide repeat protein</fullName>
    </submittedName>
</protein>
<feature type="signal peptide" evidence="5">
    <location>
        <begin position="1"/>
        <end position="17"/>
    </location>
</feature>
<feature type="region of interest" description="Disordered" evidence="4">
    <location>
        <begin position="18"/>
        <end position="40"/>
    </location>
</feature>
<evidence type="ECO:0000256" key="1">
    <source>
        <dbReference type="ARBA" id="ARBA00022737"/>
    </source>
</evidence>
<reference evidence="6" key="1">
    <citation type="submission" date="2022-09" db="EMBL/GenBank/DDBJ databases">
        <title>Rhodovastum sp. nov. RN2-1 isolated from soil in Seongnam, South Korea.</title>
        <authorList>
            <person name="Le N.T."/>
        </authorList>
    </citation>
    <scope>NUCLEOTIDE SEQUENCE</scope>
    <source>
        <strain evidence="6">RN2-1</strain>
    </source>
</reference>